<keyword evidence="3" id="KW-1185">Reference proteome</keyword>
<accession>A0A4Y2SZK7</accession>
<comment type="caution">
    <text evidence="2">The sequence shown here is derived from an EMBL/GenBank/DDBJ whole genome shotgun (WGS) entry which is preliminary data.</text>
</comment>
<sequence>MSTSRKRWPFIGTLLSDFSLFFTPSCLKLLSWIALFLKTGHLGVPKPYLGTTGQVTKTRDCPVQNGTFGRPKAALGDNRTGYQKTGLSCSERDIWASQTRAWGQQDRSPKDGTVLFKTGHLGDPKPPLGTTGQVTKRRDCPVQYGTCGHIRHNTNSPRSQKVKQHRCSELDVLDCPVRALNPIDPNGNFFNIEFHIDSTPSVDNKGNNQNTSA</sequence>
<gene>
    <name evidence="2" type="ORF">AVEN_98174_1</name>
</gene>
<organism evidence="2 3">
    <name type="scientific">Araneus ventricosus</name>
    <name type="common">Orbweaver spider</name>
    <name type="synonym">Epeira ventricosa</name>
    <dbReference type="NCBI Taxonomy" id="182803"/>
    <lineage>
        <taxon>Eukaryota</taxon>
        <taxon>Metazoa</taxon>
        <taxon>Ecdysozoa</taxon>
        <taxon>Arthropoda</taxon>
        <taxon>Chelicerata</taxon>
        <taxon>Arachnida</taxon>
        <taxon>Araneae</taxon>
        <taxon>Araneomorphae</taxon>
        <taxon>Entelegynae</taxon>
        <taxon>Araneoidea</taxon>
        <taxon>Araneidae</taxon>
        <taxon>Araneus</taxon>
    </lineage>
</organism>
<dbReference type="EMBL" id="BGPR01024748">
    <property type="protein sequence ID" value="GBN93060.1"/>
    <property type="molecule type" value="Genomic_DNA"/>
</dbReference>
<reference evidence="2 3" key="1">
    <citation type="journal article" date="2019" name="Sci. Rep.">
        <title>Orb-weaving spider Araneus ventricosus genome elucidates the spidroin gene catalogue.</title>
        <authorList>
            <person name="Kono N."/>
            <person name="Nakamura H."/>
            <person name="Ohtoshi R."/>
            <person name="Moran D.A.P."/>
            <person name="Shinohara A."/>
            <person name="Yoshida Y."/>
            <person name="Fujiwara M."/>
            <person name="Mori M."/>
            <person name="Tomita M."/>
            <person name="Arakawa K."/>
        </authorList>
    </citation>
    <scope>NUCLEOTIDE SEQUENCE [LARGE SCALE GENOMIC DNA]</scope>
</reference>
<evidence type="ECO:0000256" key="1">
    <source>
        <dbReference type="SAM" id="MobiDB-lite"/>
    </source>
</evidence>
<feature type="region of interest" description="Disordered" evidence="1">
    <location>
        <begin position="116"/>
        <end position="135"/>
    </location>
</feature>
<proteinExistence type="predicted"/>
<dbReference type="Proteomes" id="UP000499080">
    <property type="component" value="Unassembled WGS sequence"/>
</dbReference>
<evidence type="ECO:0000313" key="3">
    <source>
        <dbReference type="Proteomes" id="UP000499080"/>
    </source>
</evidence>
<name>A0A4Y2SZK7_ARAVE</name>
<protein>
    <submittedName>
        <fullName evidence="2">Uncharacterized protein</fullName>
    </submittedName>
</protein>
<dbReference type="AlphaFoldDB" id="A0A4Y2SZK7"/>
<evidence type="ECO:0000313" key="2">
    <source>
        <dbReference type="EMBL" id="GBN93060.1"/>
    </source>
</evidence>